<dbReference type="OrthoDB" id="6087543at2759"/>
<gene>
    <name evidence="2" type="ORF">MCOR_26401</name>
</gene>
<dbReference type="EMBL" id="CACVKT020004744">
    <property type="protein sequence ID" value="CAC5391389.1"/>
    <property type="molecule type" value="Genomic_DNA"/>
</dbReference>
<protein>
    <recommendedName>
        <fullName evidence="1">Reverse transcriptase domain-containing protein</fullName>
    </recommendedName>
</protein>
<dbReference type="Proteomes" id="UP000507470">
    <property type="component" value="Unassembled WGS sequence"/>
</dbReference>
<evidence type="ECO:0000313" key="3">
    <source>
        <dbReference type="Proteomes" id="UP000507470"/>
    </source>
</evidence>
<sequence length="477" mass="54227">MQASEKDSKTFHKLIKQQRSNHPFNTDILYIGNTKYEGENILEAWSIHFEKLGTPNYDKNIYDLERLRLAKLRNDIILKNQYSKKEIEQTNPEEVKTAIKNLNTGKTSDENGICSEHYKEAVDEVSVDIASIINNIFTNLDVPKSLKNGILTPVLKNKIKNKTIPGNYRGIVVTSIFSKIFESIVKRRLEYELLSSQNPLQRGFTEGASSLFAAFITTETILLYRLLQIILELVAVDAEKAFDTLSHEIMLNKLFHDGIEGDMWILLRNIYQDLSLKVKWNNETSESINILQGVRQGAKLSSLLYKRYKNTILNAISNSNLSAKLGNIHVGSLTCADDIALLGEQSDIQAMLGIIEFHSKRYMVKINPDKSEIMCVSKGSKQQSQSYNFNGKEIKRVEKLKHLGITRATNGKVNLDERLKTGRQTIYALLGSDLHARTGMSTKVLKKVWKTYAVPRHLYGLEVQICTKKNISELEKL</sequence>
<evidence type="ECO:0000259" key="1">
    <source>
        <dbReference type="PROSITE" id="PS50878"/>
    </source>
</evidence>
<keyword evidence="3" id="KW-1185">Reference proteome</keyword>
<dbReference type="InterPro" id="IPR043502">
    <property type="entry name" value="DNA/RNA_pol_sf"/>
</dbReference>
<reference evidence="2 3" key="1">
    <citation type="submission" date="2020-06" db="EMBL/GenBank/DDBJ databases">
        <authorList>
            <person name="Li R."/>
            <person name="Bekaert M."/>
        </authorList>
    </citation>
    <scope>NUCLEOTIDE SEQUENCE [LARGE SCALE GENOMIC DNA]</scope>
    <source>
        <strain evidence="3">wild</strain>
    </source>
</reference>
<accession>A0A6J8C8M7</accession>
<feature type="domain" description="Reverse transcriptase" evidence="1">
    <location>
        <begin position="135"/>
        <end position="394"/>
    </location>
</feature>
<evidence type="ECO:0000313" key="2">
    <source>
        <dbReference type="EMBL" id="CAC5391389.1"/>
    </source>
</evidence>
<name>A0A6J8C8M7_MYTCO</name>
<dbReference type="PANTHER" id="PTHR19446">
    <property type="entry name" value="REVERSE TRANSCRIPTASES"/>
    <property type="match status" value="1"/>
</dbReference>
<dbReference type="PROSITE" id="PS50878">
    <property type="entry name" value="RT_POL"/>
    <property type="match status" value="1"/>
</dbReference>
<dbReference type="InterPro" id="IPR000477">
    <property type="entry name" value="RT_dom"/>
</dbReference>
<proteinExistence type="predicted"/>
<organism evidence="2 3">
    <name type="scientific">Mytilus coruscus</name>
    <name type="common">Sea mussel</name>
    <dbReference type="NCBI Taxonomy" id="42192"/>
    <lineage>
        <taxon>Eukaryota</taxon>
        <taxon>Metazoa</taxon>
        <taxon>Spiralia</taxon>
        <taxon>Lophotrochozoa</taxon>
        <taxon>Mollusca</taxon>
        <taxon>Bivalvia</taxon>
        <taxon>Autobranchia</taxon>
        <taxon>Pteriomorphia</taxon>
        <taxon>Mytilida</taxon>
        <taxon>Mytiloidea</taxon>
        <taxon>Mytilidae</taxon>
        <taxon>Mytilinae</taxon>
        <taxon>Mytilus</taxon>
    </lineage>
</organism>
<dbReference type="AlphaFoldDB" id="A0A6J8C8M7"/>
<dbReference type="Pfam" id="PF00078">
    <property type="entry name" value="RVT_1"/>
    <property type="match status" value="1"/>
</dbReference>
<dbReference type="SUPFAM" id="SSF56672">
    <property type="entry name" value="DNA/RNA polymerases"/>
    <property type="match status" value="1"/>
</dbReference>
<dbReference type="CDD" id="cd01650">
    <property type="entry name" value="RT_nLTR_like"/>
    <property type="match status" value="1"/>
</dbReference>